<dbReference type="PROSITE" id="PS51178">
    <property type="entry name" value="PASTA"/>
    <property type="match status" value="1"/>
</dbReference>
<feature type="compositionally biased region" description="Low complexity" evidence="10">
    <location>
        <begin position="291"/>
        <end position="304"/>
    </location>
</feature>
<dbReference type="Gene3D" id="3.30.10.20">
    <property type="match status" value="1"/>
</dbReference>
<dbReference type="GO" id="GO:0005524">
    <property type="term" value="F:ATP binding"/>
    <property type="evidence" value="ECO:0007669"/>
    <property type="project" value="UniProtKB-KW"/>
</dbReference>
<dbReference type="RefSeq" id="WP_305112833.1">
    <property type="nucleotide sequence ID" value="NZ_JAUTIX010000009.1"/>
</dbReference>
<dbReference type="InterPro" id="IPR000719">
    <property type="entry name" value="Prot_kinase_dom"/>
</dbReference>
<keyword evidence="6 13" id="KW-0418">Kinase</keyword>
<feature type="compositionally biased region" description="Low complexity" evidence="10">
    <location>
        <begin position="318"/>
        <end position="329"/>
    </location>
</feature>
<evidence type="ECO:0000259" key="11">
    <source>
        <dbReference type="PROSITE" id="PS50011"/>
    </source>
</evidence>
<dbReference type="InterPro" id="IPR011009">
    <property type="entry name" value="Kinase-like_dom_sf"/>
</dbReference>
<evidence type="ECO:0000256" key="7">
    <source>
        <dbReference type="ARBA" id="ARBA00022840"/>
    </source>
</evidence>
<dbReference type="PROSITE" id="PS00108">
    <property type="entry name" value="PROTEIN_KINASE_ST"/>
    <property type="match status" value="1"/>
</dbReference>
<evidence type="ECO:0000256" key="6">
    <source>
        <dbReference type="ARBA" id="ARBA00022777"/>
    </source>
</evidence>
<dbReference type="CDD" id="cd14014">
    <property type="entry name" value="STKc_PknB_like"/>
    <property type="match status" value="1"/>
</dbReference>
<evidence type="ECO:0000256" key="10">
    <source>
        <dbReference type="SAM" id="MobiDB-lite"/>
    </source>
</evidence>
<dbReference type="PANTHER" id="PTHR43289:SF6">
    <property type="entry name" value="SERINE_THREONINE-PROTEIN KINASE NEKL-3"/>
    <property type="match status" value="1"/>
</dbReference>
<evidence type="ECO:0000256" key="8">
    <source>
        <dbReference type="ARBA" id="ARBA00047899"/>
    </source>
</evidence>
<feature type="domain" description="PASTA" evidence="12">
    <location>
        <begin position="391"/>
        <end position="450"/>
    </location>
</feature>
<accession>A0AA90S9R2</accession>
<dbReference type="Proteomes" id="UP001178281">
    <property type="component" value="Unassembled WGS sequence"/>
</dbReference>
<dbReference type="SMART" id="SM00220">
    <property type="entry name" value="S_TKc"/>
    <property type="match status" value="1"/>
</dbReference>
<dbReference type="PANTHER" id="PTHR43289">
    <property type="entry name" value="MITOGEN-ACTIVATED PROTEIN KINASE KINASE KINASE 20-RELATED"/>
    <property type="match status" value="1"/>
</dbReference>
<dbReference type="PROSITE" id="PS50011">
    <property type="entry name" value="PROTEIN_KINASE_DOM"/>
    <property type="match status" value="1"/>
</dbReference>
<dbReference type="InterPro" id="IPR005543">
    <property type="entry name" value="PASTA_dom"/>
</dbReference>
<dbReference type="EMBL" id="JAUTIX010000009">
    <property type="protein sequence ID" value="MDP0400445.1"/>
    <property type="molecule type" value="Genomic_DNA"/>
</dbReference>
<evidence type="ECO:0000256" key="2">
    <source>
        <dbReference type="ARBA" id="ARBA00022527"/>
    </source>
</evidence>
<comment type="catalytic activity">
    <reaction evidence="8">
        <text>L-threonyl-[protein] + ATP = O-phospho-L-threonyl-[protein] + ADP + H(+)</text>
        <dbReference type="Rhea" id="RHEA:46608"/>
        <dbReference type="Rhea" id="RHEA-COMP:11060"/>
        <dbReference type="Rhea" id="RHEA-COMP:11605"/>
        <dbReference type="ChEBI" id="CHEBI:15378"/>
        <dbReference type="ChEBI" id="CHEBI:30013"/>
        <dbReference type="ChEBI" id="CHEBI:30616"/>
        <dbReference type="ChEBI" id="CHEBI:61977"/>
        <dbReference type="ChEBI" id="CHEBI:456216"/>
        <dbReference type="EC" id="2.7.11.1"/>
    </reaction>
</comment>
<keyword evidence="3 13" id="KW-0808">Transferase</keyword>
<keyword evidence="7" id="KW-0067">ATP-binding</keyword>
<dbReference type="EC" id="2.7.11.1" evidence="1"/>
<dbReference type="SMART" id="SM00740">
    <property type="entry name" value="PASTA"/>
    <property type="match status" value="1"/>
</dbReference>
<evidence type="ECO:0000313" key="14">
    <source>
        <dbReference type="Proteomes" id="UP001178281"/>
    </source>
</evidence>
<dbReference type="Pfam" id="PF00069">
    <property type="entry name" value="Pkinase"/>
    <property type="match status" value="1"/>
</dbReference>
<dbReference type="SUPFAM" id="SSF54184">
    <property type="entry name" value="Penicillin-binding protein 2x (pbp-2x), c-terminal domain"/>
    <property type="match status" value="1"/>
</dbReference>
<dbReference type="AlphaFoldDB" id="A0AA90S9R2"/>
<dbReference type="CDD" id="cd06577">
    <property type="entry name" value="PASTA_pknB"/>
    <property type="match status" value="1"/>
</dbReference>
<organism evidence="13 14">
    <name type="scientific">Tsukamurella strandjordii</name>
    <dbReference type="NCBI Taxonomy" id="147577"/>
    <lineage>
        <taxon>Bacteria</taxon>
        <taxon>Bacillati</taxon>
        <taxon>Actinomycetota</taxon>
        <taxon>Actinomycetes</taxon>
        <taxon>Mycobacteriales</taxon>
        <taxon>Tsukamurellaceae</taxon>
        <taxon>Tsukamurella</taxon>
    </lineage>
</organism>
<feature type="region of interest" description="Disordered" evidence="10">
    <location>
        <begin position="291"/>
        <end position="329"/>
    </location>
</feature>
<evidence type="ECO:0000256" key="5">
    <source>
        <dbReference type="ARBA" id="ARBA00022741"/>
    </source>
</evidence>
<feature type="domain" description="Protein kinase" evidence="11">
    <location>
        <begin position="14"/>
        <end position="279"/>
    </location>
</feature>
<gene>
    <name evidence="13" type="ORF">Q7X28_21205</name>
</gene>
<evidence type="ECO:0000259" key="12">
    <source>
        <dbReference type="PROSITE" id="PS51178"/>
    </source>
</evidence>
<dbReference type="Pfam" id="PF03793">
    <property type="entry name" value="PASTA"/>
    <property type="match status" value="1"/>
</dbReference>
<keyword evidence="4" id="KW-0677">Repeat</keyword>
<protein>
    <recommendedName>
        <fullName evidence="1">non-specific serine/threonine protein kinase</fullName>
        <ecNumber evidence="1">2.7.11.1</ecNumber>
    </recommendedName>
</protein>
<feature type="compositionally biased region" description="Pro residues" evidence="10">
    <location>
        <begin position="305"/>
        <end position="317"/>
    </location>
</feature>
<comment type="caution">
    <text evidence="13">The sequence shown here is derived from an EMBL/GenBank/DDBJ whole genome shotgun (WGS) entry which is preliminary data.</text>
</comment>
<name>A0AA90S9R2_9ACTN</name>
<dbReference type="Gene3D" id="3.30.200.20">
    <property type="entry name" value="Phosphorylase Kinase, domain 1"/>
    <property type="match status" value="1"/>
</dbReference>
<dbReference type="SUPFAM" id="SSF56112">
    <property type="entry name" value="Protein kinase-like (PK-like)"/>
    <property type="match status" value="1"/>
</dbReference>
<keyword evidence="14" id="KW-1185">Reference proteome</keyword>
<proteinExistence type="predicted"/>
<keyword evidence="2" id="KW-0723">Serine/threonine-protein kinase</keyword>
<sequence length="450" mass="46724">MHATSPLPSRIDEYPVVRRLGAGGMGEVFLVRHPRLPRMQALKVLRTAAAPSNPASLARFEREADILARLTHPNIVEVYDRGWWDGRPWIAMEYVAGTSVGNLLRRGPLPPDAALAVLRATAEALDYAWTQHRVVHRDVKPDNILVVGDGPRIERVTVADFGIAKAADAPANITAFGMALGTTGYAAPEVLTGHPSDDRSDQYSLAATAFTMLTGTAPFRGERAAVLDAQLTVPVPAATQRNAALPAAVDQVLGRGLSADPLRRFGSSREFVAALDRALSAAAPTVAAPVPAVTVPSGTGTRPQSPTPRAEPAPLRPEPTGATPTFATAPRRRHRVMVVVAAAFMLAGAALVGTAHSASVRSSGASAVPAATPVATPGSSELVGDAPADASADAATMPDLRGLSFAEAAEATRTLGLTLSVVDPAAEVVTTQNPAPGAMVRSGDRVVVNE</sequence>
<evidence type="ECO:0000256" key="4">
    <source>
        <dbReference type="ARBA" id="ARBA00022737"/>
    </source>
</evidence>
<evidence type="ECO:0000256" key="3">
    <source>
        <dbReference type="ARBA" id="ARBA00022679"/>
    </source>
</evidence>
<keyword evidence="5" id="KW-0547">Nucleotide-binding</keyword>
<comment type="catalytic activity">
    <reaction evidence="9">
        <text>L-seryl-[protein] + ATP = O-phospho-L-seryl-[protein] + ADP + H(+)</text>
        <dbReference type="Rhea" id="RHEA:17989"/>
        <dbReference type="Rhea" id="RHEA-COMP:9863"/>
        <dbReference type="Rhea" id="RHEA-COMP:11604"/>
        <dbReference type="ChEBI" id="CHEBI:15378"/>
        <dbReference type="ChEBI" id="CHEBI:29999"/>
        <dbReference type="ChEBI" id="CHEBI:30616"/>
        <dbReference type="ChEBI" id="CHEBI:83421"/>
        <dbReference type="ChEBI" id="CHEBI:456216"/>
        <dbReference type="EC" id="2.7.11.1"/>
    </reaction>
</comment>
<dbReference type="InterPro" id="IPR008271">
    <property type="entry name" value="Ser/Thr_kinase_AS"/>
</dbReference>
<evidence type="ECO:0000256" key="1">
    <source>
        <dbReference type="ARBA" id="ARBA00012513"/>
    </source>
</evidence>
<reference evidence="13" key="1">
    <citation type="submission" date="2023-08" db="EMBL/GenBank/DDBJ databases">
        <title>The draft genome of Tsukamurella strandjordii strain 050030.</title>
        <authorList>
            <person name="Zhao F."/>
            <person name="Feng Y."/>
            <person name="Zong Z."/>
        </authorList>
    </citation>
    <scope>NUCLEOTIDE SEQUENCE</scope>
    <source>
        <strain evidence="13">050030</strain>
    </source>
</reference>
<dbReference type="GO" id="GO:0004674">
    <property type="term" value="F:protein serine/threonine kinase activity"/>
    <property type="evidence" value="ECO:0007669"/>
    <property type="project" value="UniProtKB-KW"/>
</dbReference>
<evidence type="ECO:0000313" key="13">
    <source>
        <dbReference type="EMBL" id="MDP0400445.1"/>
    </source>
</evidence>
<evidence type="ECO:0000256" key="9">
    <source>
        <dbReference type="ARBA" id="ARBA00048679"/>
    </source>
</evidence>
<dbReference type="Gene3D" id="1.10.510.10">
    <property type="entry name" value="Transferase(Phosphotransferase) domain 1"/>
    <property type="match status" value="1"/>
</dbReference>